<dbReference type="RefSeq" id="WP_068462132.1">
    <property type="nucleotide sequence ID" value="NZ_LMTR01000066.1"/>
</dbReference>
<dbReference type="SUPFAM" id="SSF55469">
    <property type="entry name" value="FMN-dependent nitroreductase-like"/>
    <property type="match status" value="1"/>
</dbReference>
<evidence type="ECO:0000313" key="8">
    <source>
        <dbReference type="Proteomes" id="UP000059074"/>
    </source>
</evidence>
<dbReference type="InterPro" id="IPR000415">
    <property type="entry name" value="Nitroreductase-like"/>
</dbReference>
<keyword evidence="8" id="KW-1185">Reference proteome</keyword>
<dbReference type="NCBIfam" id="NF003768">
    <property type="entry name" value="PRK05365.1"/>
    <property type="match status" value="1"/>
</dbReference>
<dbReference type="Gene3D" id="3.40.109.10">
    <property type="entry name" value="NADH Oxidase"/>
    <property type="match status" value="1"/>
</dbReference>
<gene>
    <name evidence="7" type="ORF">APY04_2042</name>
</gene>
<evidence type="ECO:0000256" key="3">
    <source>
        <dbReference type="ARBA" id="ARBA00022857"/>
    </source>
</evidence>
<evidence type="ECO:0000313" key="7">
    <source>
        <dbReference type="EMBL" id="KWT67055.1"/>
    </source>
</evidence>
<keyword evidence="4 5" id="KW-0560">Oxidoreductase</keyword>
<evidence type="ECO:0000256" key="2">
    <source>
        <dbReference type="ARBA" id="ARBA00022643"/>
    </source>
</evidence>
<dbReference type="InterPro" id="IPR023936">
    <property type="entry name" value="RutE-like"/>
</dbReference>
<dbReference type="PANTHER" id="PTHR43543">
    <property type="entry name" value="MALONIC SEMIALDEHYDE REDUCTASE RUTE-RELATED"/>
    <property type="match status" value="1"/>
</dbReference>
<feature type="domain" description="Nitroreductase" evidence="6">
    <location>
        <begin position="19"/>
        <end position="158"/>
    </location>
</feature>
<dbReference type="AlphaFoldDB" id="A0A109BEG8"/>
<dbReference type="InterPro" id="IPR050461">
    <property type="entry name" value="Nitroreductase_HadB/RutE"/>
</dbReference>
<dbReference type="PATRIC" id="fig|121290.4.peg.1334"/>
<keyword evidence="1 5" id="KW-0285">Flavoprotein</keyword>
<dbReference type="HAMAP" id="MF_01204">
    <property type="entry name" value="Oxidoreductase_RutE_HadB"/>
    <property type="match status" value="1"/>
</dbReference>
<keyword evidence="5" id="KW-0520">NAD</keyword>
<comment type="caution">
    <text evidence="7">The sequence shown here is derived from an EMBL/GenBank/DDBJ whole genome shotgun (WGS) entry which is preliminary data.</text>
</comment>
<dbReference type="CDD" id="cd02148">
    <property type="entry name" value="RutE-like"/>
    <property type="match status" value="1"/>
</dbReference>
<accession>A0A109BEG8</accession>
<keyword evidence="2 5" id="KW-0288">FMN</keyword>
<dbReference type="Proteomes" id="UP000059074">
    <property type="component" value="Unassembled WGS sequence"/>
</dbReference>
<dbReference type="EMBL" id="LMTR01000066">
    <property type="protein sequence ID" value="KWT67055.1"/>
    <property type="molecule type" value="Genomic_DNA"/>
</dbReference>
<sequence>MQPINDAALEQLFSGDNARSHNAWQQKDVSGSVLHKLVELVNLGPTSVNCEPARFVFVKSAEEKERLLPMLSSGNRIKTQQAPVCAIIGFDLKFYEQLPRLFPHKDMRPLFTGAPDRIEESAFRNGTLQGGYFILAARLLGLDVGPMSGFDHAAVDAAYFAGTDIKANFLCNLGYGEPSALMQRLPRLPFDDCAKIV</sequence>
<comment type="cofactor">
    <cofactor evidence="5">
        <name>FMN</name>
        <dbReference type="ChEBI" id="CHEBI:58210"/>
    </cofactor>
</comment>
<dbReference type="PANTHER" id="PTHR43543:SF1">
    <property type="entry name" value="MALONIC SEMIALDEHYDE REDUCTASE RUTE-RELATED"/>
    <property type="match status" value="1"/>
</dbReference>
<proteinExistence type="inferred from homology"/>
<dbReference type="InterPro" id="IPR029479">
    <property type="entry name" value="Nitroreductase"/>
</dbReference>
<comment type="similarity">
    <text evidence="5">Belongs to the nitroreductase family. HadB/RutE subfamily.</text>
</comment>
<protein>
    <recommendedName>
        <fullName evidence="5">Putative NADH dehydrogenase/NAD(P)H nitroreductase APY04_2042</fullName>
        <ecNumber evidence="5">1.-.-.-</ecNumber>
    </recommendedName>
</protein>
<name>A0A109BEG8_HYPSL</name>
<dbReference type="GO" id="GO:0016491">
    <property type="term" value="F:oxidoreductase activity"/>
    <property type="evidence" value="ECO:0007669"/>
    <property type="project" value="UniProtKB-UniRule"/>
</dbReference>
<reference evidence="7 8" key="1">
    <citation type="submission" date="2015-10" db="EMBL/GenBank/DDBJ databases">
        <title>Transcriptomic analysis of a linuron degrading triple-species bacterial consortium.</title>
        <authorList>
            <person name="Albers P."/>
        </authorList>
    </citation>
    <scope>NUCLEOTIDE SEQUENCE [LARGE SCALE GENOMIC DNA]</scope>
    <source>
        <strain evidence="7 8">WDL6</strain>
    </source>
</reference>
<dbReference type="OrthoDB" id="9784375at2"/>
<dbReference type="EC" id="1.-.-.-" evidence="5"/>
<dbReference type="Pfam" id="PF00881">
    <property type="entry name" value="Nitroreductase"/>
    <property type="match status" value="1"/>
</dbReference>
<evidence type="ECO:0000256" key="4">
    <source>
        <dbReference type="ARBA" id="ARBA00023002"/>
    </source>
</evidence>
<evidence type="ECO:0000256" key="1">
    <source>
        <dbReference type="ARBA" id="ARBA00022630"/>
    </source>
</evidence>
<evidence type="ECO:0000259" key="6">
    <source>
        <dbReference type="Pfam" id="PF00881"/>
    </source>
</evidence>
<dbReference type="STRING" id="121290.APY04_2042"/>
<keyword evidence="3 5" id="KW-0521">NADP</keyword>
<evidence type="ECO:0000256" key="5">
    <source>
        <dbReference type="HAMAP-Rule" id="MF_01204"/>
    </source>
</evidence>
<organism evidence="7 8">
    <name type="scientific">Hyphomicrobium sulfonivorans</name>
    <dbReference type="NCBI Taxonomy" id="121290"/>
    <lineage>
        <taxon>Bacteria</taxon>
        <taxon>Pseudomonadati</taxon>
        <taxon>Pseudomonadota</taxon>
        <taxon>Alphaproteobacteria</taxon>
        <taxon>Hyphomicrobiales</taxon>
        <taxon>Hyphomicrobiaceae</taxon>
        <taxon>Hyphomicrobium</taxon>
    </lineage>
</organism>